<dbReference type="Proteomes" id="UP000821853">
    <property type="component" value="Unassembled WGS sequence"/>
</dbReference>
<organism evidence="2 3">
    <name type="scientific">Haemaphysalis longicornis</name>
    <name type="common">Bush tick</name>
    <dbReference type="NCBI Taxonomy" id="44386"/>
    <lineage>
        <taxon>Eukaryota</taxon>
        <taxon>Metazoa</taxon>
        <taxon>Ecdysozoa</taxon>
        <taxon>Arthropoda</taxon>
        <taxon>Chelicerata</taxon>
        <taxon>Arachnida</taxon>
        <taxon>Acari</taxon>
        <taxon>Parasitiformes</taxon>
        <taxon>Ixodida</taxon>
        <taxon>Ixodoidea</taxon>
        <taxon>Ixodidae</taxon>
        <taxon>Haemaphysalinae</taxon>
        <taxon>Haemaphysalis</taxon>
    </lineage>
</organism>
<gene>
    <name evidence="2" type="ORF">HPB48_011029</name>
</gene>
<protein>
    <submittedName>
        <fullName evidence="2">Uncharacterized protein</fullName>
    </submittedName>
</protein>
<evidence type="ECO:0000313" key="3">
    <source>
        <dbReference type="Proteomes" id="UP000821853"/>
    </source>
</evidence>
<keyword evidence="3" id="KW-1185">Reference proteome</keyword>
<evidence type="ECO:0000256" key="1">
    <source>
        <dbReference type="SAM" id="MobiDB-lite"/>
    </source>
</evidence>
<accession>A0A9J6GUL0</accession>
<comment type="caution">
    <text evidence="2">The sequence shown here is derived from an EMBL/GenBank/DDBJ whole genome shotgun (WGS) entry which is preliminary data.</text>
</comment>
<feature type="region of interest" description="Disordered" evidence="1">
    <location>
        <begin position="1"/>
        <end position="53"/>
    </location>
</feature>
<dbReference type="AlphaFoldDB" id="A0A9J6GUL0"/>
<evidence type="ECO:0000313" key="2">
    <source>
        <dbReference type="EMBL" id="KAH9379170.1"/>
    </source>
</evidence>
<name>A0A9J6GUL0_HAELO</name>
<dbReference type="VEuPathDB" id="VectorBase:HLOH_048455"/>
<reference evidence="2 3" key="1">
    <citation type="journal article" date="2020" name="Cell">
        <title>Large-Scale Comparative Analyses of Tick Genomes Elucidate Their Genetic Diversity and Vector Capacities.</title>
        <authorList>
            <consortium name="Tick Genome and Microbiome Consortium (TIGMIC)"/>
            <person name="Jia N."/>
            <person name="Wang J."/>
            <person name="Shi W."/>
            <person name="Du L."/>
            <person name="Sun Y."/>
            <person name="Zhan W."/>
            <person name="Jiang J.F."/>
            <person name="Wang Q."/>
            <person name="Zhang B."/>
            <person name="Ji P."/>
            <person name="Bell-Sakyi L."/>
            <person name="Cui X.M."/>
            <person name="Yuan T.T."/>
            <person name="Jiang B.G."/>
            <person name="Yang W.F."/>
            <person name="Lam T.T."/>
            <person name="Chang Q.C."/>
            <person name="Ding S.J."/>
            <person name="Wang X.J."/>
            <person name="Zhu J.G."/>
            <person name="Ruan X.D."/>
            <person name="Zhao L."/>
            <person name="Wei J.T."/>
            <person name="Ye R.Z."/>
            <person name="Que T.C."/>
            <person name="Du C.H."/>
            <person name="Zhou Y.H."/>
            <person name="Cheng J.X."/>
            <person name="Dai P.F."/>
            <person name="Guo W.B."/>
            <person name="Han X.H."/>
            <person name="Huang E.J."/>
            <person name="Li L.F."/>
            <person name="Wei W."/>
            <person name="Gao Y.C."/>
            <person name="Liu J.Z."/>
            <person name="Shao H.Z."/>
            <person name="Wang X."/>
            <person name="Wang C.C."/>
            <person name="Yang T.C."/>
            <person name="Huo Q.B."/>
            <person name="Li W."/>
            <person name="Chen H.Y."/>
            <person name="Chen S.E."/>
            <person name="Zhou L.G."/>
            <person name="Ni X.B."/>
            <person name="Tian J.H."/>
            <person name="Sheng Y."/>
            <person name="Liu T."/>
            <person name="Pan Y.S."/>
            <person name="Xia L.Y."/>
            <person name="Li J."/>
            <person name="Zhao F."/>
            <person name="Cao W.C."/>
        </authorList>
    </citation>
    <scope>NUCLEOTIDE SEQUENCE [LARGE SCALE GENOMIC DNA]</scope>
    <source>
        <strain evidence="2">HaeL-2018</strain>
    </source>
</reference>
<proteinExistence type="predicted"/>
<sequence>MTASRECQKATIAPPPTQLGHKLTNRNSHRPAPNYKASQQQRQTAKKTNTTNQVSWSAIAAPQLATRTSAFYHTPAAPVTSTISRPLDTII</sequence>
<dbReference type="EMBL" id="JABSTR010000009">
    <property type="protein sequence ID" value="KAH9379170.1"/>
    <property type="molecule type" value="Genomic_DNA"/>
</dbReference>
<feature type="compositionally biased region" description="Polar residues" evidence="1">
    <location>
        <begin position="36"/>
        <end position="53"/>
    </location>
</feature>